<dbReference type="OrthoDB" id="8911262at2"/>
<dbReference type="Proteomes" id="UP000245474">
    <property type="component" value="Unassembled WGS sequence"/>
</dbReference>
<dbReference type="PANTHER" id="PTHR35175:SF2">
    <property type="entry name" value="DUF1289 DOMAIN-CONTAINING PROTEIN"/>
    <property type="match status" value="1"/>
</dbReference>
<dbReference type="InterPro" id="IPR010710">
    <property type="entry name" value="DUF1289"/>
</dbReference>
<reference evidence="1 2" key="1">
    <citation type="submission" date="2018-05" db="EMBL/GenBank/DDBJ databases">
        <title>Spiribacter halobius sp. nov., a moderately halophilic bacterium isolated from marine solar saltern.</title>
        <authorList>
            <person name="Zheng W.-S."/>
            <person name="Lu D.-C."/>
            <person name="Du Z.-J."/>
        </authorList>
    </citation>
    <scope>NUCLEOTIDE SEQUENCE [LARGE SCALE GENOMIC DNA]</scope>
    <source>
        <strain evidence="1 2">E85</strain>
    </source>
</reference>
<name>A0A2U2MWL5_9GAMM</name>
<evidence type="ECO:0000313" key="2">
    <source>
        <dbReference type="Proteomes" id="UP000245474"/>
    </source>
</evidence>
<gene>
    <name evidence="1" type="ORF">DEM34_17415</name>
</gene>
<dbReference type="Pfam" id="PF06945">
    <property type="entry name" value="DUF1289"/>
    <property type="match status" value="1"/>
</dbReference>
<dbReference type="PANTHER" id="PTHR35175">
    <property type="entry name" value="DUF1289 DOMAIN-CONTAINING PROTEIN"/>
    <property type="match status" value="1"/>
</dbReference>
<keyword evidence="2" id="KW-1185">Reference proteome</keyword>
<protein>
    <submittedName>
        <fullName evidence="1">DUF1289 domain-containing protein</fullName>
    </submittedName>
</protein>
<proteinExistence type="predicted"/>
<dbReference type="AlphaFoldDB" id="A0A2U2MWL5"/>
<sequence length="52" mass="5813">MDIASPCIGVCRVDNGRCRGCGRTLSEIAQWTRYSDAERAAIMRRLARQAAR</sequence>
<organism evidence="1 2">
    <name type="scientific">Sediminicurvatus halobius</name>
    <dbReference type="NCBI Taxonomy" id="2182432"/>
    <lineage>
        <taxon>Bacteria</taxon>
        <taxon>Pseudomonadati</taxon>
        <taxon>Pseudomonadota</taxon>
        <taxon>Gammaproteobacteria</taxon>
        <taxon>Chromatiales</taxon>
        <taxon>Ectothiorhodospiraceae</taxon>
        <taxon>Sediminicurvatus</taxon>
    </lineage>
</organism>
<evidence type="ECO:0000313" key="1">
    <source>
        <dbReference type="EMBL" id="PWG61250.1"/>
    </source>
</evidence>
<dbReference type="RefSeq" id="WP_109680104.1">
    <property type="nucleotide sequence ID" value="NZ_CP086615.1"/>
</dbReference>
<dbReference type="EMBL" id="QFFI01000042">
    <property type="protein sequence ID" value="PWG61250.1"/>
    <property type="molecule type" value="Genomic_DNA"/>
</dbReference>
<comment type="caution">
    <text evidence="1">The sequence shown here is derived from an EMBL/GenBank/DDBJ whole genome shotgun (WGS) entry which is preliminary data.</text>
</comment>
<accession>A0A2U2MWL5</accession>